<sequence>MADAAEGLPARLFFHGCISHVIHLAVNDLVAGLPWLQKLEENCRKLVRFFKKHQELCAELSRLQRLEGKNTLVLPADTRLGTIEKCFVSVLESEAIPHAFVSGGDFPKAKTKKHTAKRRLAYDVVRRKDFVACLEKVITLLSVLSSFQKVFERNARPISDVYKMFLQLPATFREMPMPIQCLGKSLMCSASGADCRLPTSRCEGAENRHPARERSTPEVARSAWWTLRGAPRKRDHGQQEPS</sequence>
<comment type="caution">
    <text evidence="5">The sequence shown here is derived from an EMBL/GenBank/DDBJ whole genome shotgun (WGS) entry which is preliminary data.</text>
</comment>
<dbReference type="EMBL" id="QXGA01002087">
    <property type="protein sequence ID" value="KAE9104136.1"/>
    <property type="molecule type" value="Genomic_DNA"/>
</dbReference>
<dbReference type="Proteomes" id="UP000440732">
    <property type="component" value="Unassembled WGS sequence"/>
</dbReference>
<evidence type="ECO:0000313" key="6">
    <source>
        <dbReference type="Proteomes" id="UP000429523"/>
    </source>
</evidence>
<dbReference type="EMBL" id="QXGF01004280">
    <property type="protein sequence ID" value="KAE8920027.1"/>
    <property type="molecule type" value="Genomic_DNA"/>
</dbReference>
<dbReference type="Proteomes" id="UP000441208">
    <property type="component" value="Unassembled WGS sequence"/>
</dbReference>
<dbReference type="Proteomes" id="UP000437068">
    <property type="component" value="Unassembled WGS sequence"/>
</dbReference>
<dbReference type="SUPFAM" id="SSF53098">
    <property type="entry name" value="Ribonuclease H-like"/>
    <property type="match status" value="1"/>
</dbReference>
<accession>A0A6A4CNF4</accession>
<evidence type="ECO:0000313" key="3">
    <source>
        <dbReference type="EMBL" id="KAE9075914.1"/>
    </source>
</evidence>
<evidence type="ECO:0000313" key="4">
    <source>
        <dbReference type="EMBL" id="KAE9104136.1"/>
    </source>
</evidence>
<dbReference type="Proteomes" id="UP000429523">
    <property type="component" value="Unassembled WGS sequence"/>
</dbReference>
<evidence type="ECO:0000313" key="9">
    <source>
        <dbReference type="Proteomes" id="UP000441208"/>
    </source>
</evidence>
<dbReference type="EMBL" id="QXGE01001456">
    <property type="protein sequence ID" value="KAE9292391.1"/>
    <property type="molecule type" value="Genomic_DNA"/>
</dbReference>
<name>A0A6A4CNF4_9STRA</name>
<evidence type="ECO:0000256" key="1">
    <source>
        <dbReference type="SAM" id="MobiDB-lite"/>
    </source>
</evidence>
<evidence type="ECO:0000313" key="8">
    <source>
        <dbReference type="Proteomes" id="UP000440732"/>
    </source>
</evidence>
<evidence type="ECO:0000313" key="7">
    <source>
        <dbReference type="Proteomes" id="UP000437068"/>
    </source>
</evidence>
<feature type="region of interest" description="Disordered" evidence="1">
    <location>
        <begin position="200"/>
        <end position="242"/>
    </location>
</feature>
<evidence type="ECO:0000313" key="5">
    <source>
        <dbReference type="EMBL" id="KAE9292391.1"/>
    </source>
</evidence>
<dbReference type="EMBL" id="QXFZ01002559">
    <property type="protein sequence ID" value="KAE9075914.1"/>
    <property type="molecule type" value="Genomic_DNA"/>
</dbReference>
<dbReference type="AlphaFoldDB" id="A0A6A4CNF4"/>
<evidence type="ECO:0008006" key="10">
    <source>
        <dbReference type="Google" id="ProtNLM"/>
    </source>
</evidence>
<protein>
    <recommendedName>
        <fullName evidence="10">DUF659 domain-containing protein</fullName>
    </recommendedName>
</protein>
<dbReference type="InterPro" id="IPR012337">
    <property type="entry name" value="RNaseH-like_sf"/>
</dbReference>
<organism evidence="5 7">
    <name type="scientific">Phytophthora fragariae</name>
    <dbReference type="NCBI Taxonomy" id="53985"/>
    <lineage>
        <taxon>Eukaryota</taxon>
        <taxon>Sar</taxon>
        <taxon>Stramenopiles</taxon>
        <taxon>Oomycota</taxon>
        <taxon>Peronosporomycetes</taxon>
        <taxon>Peronosporales</taxon>
        <taxon>Peronosporaceae</taxon>
        <taxon>Phytophthora</taxon>
    </lineage>
</organism>
<gene>
    <name evidence="5" type="ORF">PF001_g18739</name>
    <name evidence="4" type="ORF">PF006_g21987</name>
    <name evidence="3" type="ORF">PF007_g24821</name>
    <name evidence="2" type="ORF">PF009_g29673</name>
</gene>
<feature type="compositionally biased region" description="Basic and acidic residues" evidence="1">
    <location>
        <begin position="203"/>
        <end position="216"/>
    </location>
</feature>
<evidence type="ECO:0000313" key="2">
    <source>
        <dbReference type="EMBL" id="KAE8920027.1"/>
    </source>
</evidence>
<reference evidence="6 7" key="1">
    <citation type="submission" date="2018-08" db="EMBL/GenBank/DDBJ databases">
        <title>Genomic investigation of the strawberry pathogen Phytophthora fragariae indicates pathogenicity is determined by transcriptional variation in three key races.</title>
        <authorList>
            <person name="Adams T.M."/>
            <person name="Armitage A.D."/>
            <person name="Sobczyk M.K."/>
            <person name="Bates H.J."/>
            <person name="Dunwell J.M."/>
            <person name="Nellist C.F."/>
            <person name="Harrison R.J."/>
        </authorList>
    </citation>
    <scope>NUCLEOTIDE SEQUENCE [LARGE SCALE GENOMIC DNA]</scope>
    <source>
        <strain evidence="5 7">A4</strain>
        <strain evidence="4 8">NOV-5</strain>
        <strain evidence="3 9">NOV-71</strain>
        <strain evidence="2 6">NOV-9</strain>
    </source>
</reference>
<proteinExistence type="predicted"/>